<reference evidence="2" key="1">
    <citation type="journal article" date="2019" name="Int. J. Syst. Evol. Microbiol.">
        <title>The Global Catalogue of Microorganisms (GCM) 10K type strain sequencing project: providing services to taxonomists for standard genome sequencing and annotation.</title>
        <authorList>
            <consortium name="The Broad Institute Genomics Platform"/>
            <consortium name="The Broad Institute Genome Sequencing Center for Infectious Disease"/>
            <person name="Wu L."/>
            <person name="Ma J."/>
        </authorList>
    </citation>
    <scope>NUCLEOTIDE SEQUENCE [LARGE SCALE GENOMIC DNA]</scope>
    <source>
        <strain evidence="2">ZS-22-S1</strain>
    </source>
</reference>
<gene>
    <name evidence="1" type="ORF">ACFPCV_36900</name>
</gene>
<comment type="caution">
    <text evidence="1">The sequence shown here is derived from an EMBL/GenBank/DDBJ whole genome shotgun (WGS) entry which is preliminary data.</text>
</comment>
<proteinExistence type="predicted"/>
<evidence type="ECO:0000313" key="1">
    <source>
        <dbReference type="EMBL" id="MFC4859108.1"/>
    </source>
</evidence>
<organism evidence="1 2">
    <name type="scientific">Actinophytocola glycyrrhizae</name>
    <dbReference type="NCBI Taxonomy" id="2044873"/>
    <lineage>
        <taxon>Bacteria</taxon>
        <taxon>Bacillati</taxon>
        <taxon>Actinomycetota</taxon>
        <taxon>Actinomycetes</taxon>
        <taxon>Pseudonocardiales</taxon>
        <taxon>Pseudonocardiaceae</taxon>
    </lineage>
</organism>
<accession>A0ABV9SE04</accession>
<keyword evidence="2" id="KW-1185">Reference proteome</keyword>
<sequence length="167" mass="18797">MDIIEVRDIGEWRSWLAEHHGSAHEVWLVIGAVRHAEAVEQALCFGWIDGLRRGPRQRFTPRGPRSSWSALNRERAARMTARGLMTERGQAAIDRAKAMGRWETDVMPADLRALLAANPVAQGHFAAFPPSTRRLILEWIGDARRAQTRARRLATTVAMAEVNARAR</sequence>
<protein>
    <submittedName>
        <fullName evidence="1">YdeI family protein</fullName>
    </submittedName>
</protein>
<dbReference type="Pfam" id="PF13376">
    <property type="entry name" value="OmdA"/>
    <property type="match status" value="1"/>
</dbReference>
<name>A0ABV9SE04_9PSEU</name>
<dbReference type="Proteomes" id="UP001595859">
    <property type="component" value="Unassembled WGS sequence"/>
</dbReference>
<dbReference type="RefSeq" id="WP_378061982.1">
    <property type="nucleotide sequence ID" value="NZ_JBHSIS010000026.1"/>
</dbReference>
<dbReference type="EMBL" id="JBHSIS010000026">
    <property type="protein sequence ID" value="MFC4859108.1"/>
    <property type="molecule type" value="Genomic_DNA"/>
</dbReference>
<evidence type="ECO:0000313" key="2">
    <source>
        <dbReference type="Proteomes" id="UP001595859"/>
    </source>
</evidence>